<feature type="binding site" evidence="4">
    <location>
        <position position="245"/>
    </location>
    <ligand>
        <name>FAD</name>
        <dbReference type="ChEBI" id="CHEBI:57692"/>
    </ligand>
</feature>
<keyword evidence="2" id="KW-0677">Repeat</keyword>
<sequence length="641" mass="69011">MFGGKSYLWACALVAFAASGRVVDAEMAHDVIVIGSGPGGLVAAEYLSRNSKISVLIIEAGPRSLAATGGTESPDYAVGSKFTAFDILGEYETIISDPKYAKFRTGWLPESTIGLGKLVGGSSSINAGLYFRVSDNYVNNSWPCSIESVNTKMDENEQIHGATDKPSTDGLWYLQEGYKIVAKAFLAQGYSEKTLNDVAARNSKSKTFGHPPFISNKGRRDSPANAFWGKMATRSNVKLVTDLEVDYILHTAGKATGVIYGGNLAKLTSRGTVVMAAGALGTPKVLIRSGIGSADQFNMLKGNSKFPGLAQGDLITNSFVGHNLFDANVVFASFSHPDMKSFRYVDRPTSAIDQYINKTGSGPWSSSGPVLVAYEDLMVEGRQYEFQTTIMPHGTGEFVTRNDAFTAQLFLNNPEARGVAGFNEEGVWRAFKNSNLYAGTMRDFGAMQQYVHRVVNAMTAQGATFLSGQSDDKGISEWVSINTGFIVHHFGGTCMASGDELAGSKRCADSKLRVLGTSNIFIADASAMRDGTVNPMGFIMYIGREAAEHISNYIATGGDVTKWDIQKPPQVCSAMEKDVDYIGNDIKSVNKGKAEDCCDVCQNTNGCKLYTWTTYNGGTCWLKREKGPSKALTGALSAQLL</sequence>
<dbReference type="InterPro" id="IPR000172">
    <property type="entry name" value="GMC_OxRdtase_N"/>
</dbReference>
<dbReference type="SUPFAM" id="SSF51905">
    <property type="entry name" value="FAD/NAD(P)-binding domain"/>
    <property type="match status" value="1"/>
</dbReference>
<dbReference type="CDD" id="cd01100">
    <property type="entry name" value="APPLE_Factor_XI_like"/>
    <property type="match status" value="1"/>
</dbReference>
<comment type="similarity">
    <text evidence="1">Belongs to the GMC oxidoreductase family.</text>
</comment>
<dbReference type="InterPro" id="IPR012132">
    <property type="entry name" value="GMC_OxRdtase"/>
</dbReference>
<reference evidence="7 9" key="1">
    <citation type="submission" date="2021-11" db="EMBL/GenBank/DDBJ databases">
        <authorList>
            <person name="Islam A."/>
            <person name="Islam S."/>
            <person name="Flora M.S."/>
            <person name="Rahman M."/>
            <person name="Ziaur R.M."/>
            <person name="Epstein J.H."/>
            <person name="Hassan M."/>
            <person name="Klassen M."/>
            <person name="Woodard K."/>
            <person name="Webb A."/>
            <person name="Webby R.J."/>
            <person name="El Zowalaty M.E."/>
        </authorList>
    </citation>
    <scope>NUCLEOTIDE SEQUENCE</scope>
    <source>
        <strain evidence="8">Pbs1</strain>
        <strain evidence="7">Pbs3</strain>
    </source>
</reference>
<dbReference type="EMBL" id="CAKLCB010000168">
    <property type="protein sequence ID" value="CAH0516482.1"/>
    <property type="molecule type" value="Genomic_DNA"/>
</dbReference>
<comment type="caution">
    <text evidence="7">The sequence shown here is derived from an EMBL/GenBank/DDBJ whole genome shotgun (WGS) entry which is preliminary data.</text>
</comment>
<evidence type="ECO:0000256" key="5">
    <source>
        <dbReference type="SAM" id="SignalP"/>
    </source>
</evidence>
<keyword evidence="3" id="KW-1015">Disulfide bond</keyword>
<keyword evidence="4" id="KW-0274">FAD</keyword>
<dbReference type="GO" id="GO:0016614">
    <property type="term" value="F:oxidoreductase activity, acting on CH-OH group of donors"/>
    <property type="evidence" value="ECO:0007669"/>
    <property type="project" value="InterPro"/>
</dbReference>
<keyword evidence="9" id="KW-1185">Reference proteome</keyword>
<dbReference type="GO" id="GO:0006508">
    <property type="term" value="P:proteolysis"/>
    <property type="evidence" value="ECO:0007669"/>
    <property type="project" value="InterPro"/>
</dbReference>
<dbReference type="InterPro" id="IPR036188">
    <property type="entry name" value="FAD/NAD-bd_sf"/>
</dbReference>
<keyword evidence="4" id="KW-0285">Flavoprotein</keyword>
<evidence type="ECO:0000256" key="4">
    <source>
        <dbReference type="PIRSR" id="PIRSR000137-2"/>
    </source>
</evidence>
<dbReference type="Pfam" id="PF01946">
    <property type="entry name" value="Thi4"/>
    <property type="match status" value="1"/>
</dbReference>
<protein>
    <recommendedName>
        <fullName evidence="6">Apple domain-containing protein</fullName>
    </recommendedName>
</protein>
<dbReference type="PROSITE" id="PS00624">
    <property type="entry name" value="GMC_OXRED_2"/>
    <property type="match status" value="1"/>
</dbReference>
<keyword evidence="5" id="KW-0732">Signal</keyword>
<dbReference type="InterPro" id="IPR007867">
    <property type="entry name" value="GMC_OxRtase_C"/>
</dbReference>
<dbReference type="Pfam" id="PF14295">
    <property type="entry name" value="PAN_4"/>
    <property type="match status" value="1"/>
</dbReference>
<evidence type="ECO:0000256" key="1">
    <source>
        <dbReference type="ARBA" id="ARBA00010790"/>
    </source>
</evidence>
<feature type="domain" description="Apple" evidence="6">
    <location>
        <begin position="572"/>
        <end position="641"/>
    </location>
</feature>
<dbReference type="AlphaFoldDB" id="A0AAU9LJJ1"/>
<evidence type="ECO:0000313" key="9">
    <source>
        <dbReference type="Proteomes" id="UP001158986"/>
    </source>
</evidence>
<dbReference type="Proteomes" id="UP001160483">
    <property type="component" value="Unassembled WGS sequence"/>
</dbReference>
<evidence type="ECO:0000259" key="6">
    <source>
        <dbReference type="PROSITE" id="PS50948"/>
    </source>
</evidence>
<dbReference type="InterPro" id="IPR053208">
    <property type="entry name" value="GMC_Oxidoreductase_CD"/>
</dbReference>
<evidence type="ECO:0000313" key="8">
    <source>
        <dbReference type="EMBL" id="CAH0516482.1"/>
    </source>
</evidence>
<dbReference type="Pfam" id="PF00732">
    <property type="entry name" value="GMC_oxred_N"/>
    <property type="match status" value="1"/>
</dbReference>
<proteinExistence type="inferred from homology"/>
<dbReference type="Gene3D" id="3.50.4.10">
    <property type="entry name" value="Hepatocyte Growth Factor"/>
    <property type="match status" value="1"/>
</dbReference>
<dbReference type="GO" id="GO:0050660">
    <property type="term" value="F:flavin adenine dinucleotide binding"/>
    <property type="evidence" value="ECO:0007669"/>
    <property type="project" value="InterPro"/>
</dbReference>
<name>A0AAU9LJJ1_9STRA</name>
<dbReference type="Gene3D" id="3.50.50.60">
    <property type="entry name" value="FAD/NAD(P)-binding domain"/>
    <property type="match status" value="1"/>
</dbReference>
<evidence type="ECO:0000256" key="2">
    <source>
        <dbReference type="ARBA" id="ARBA00022737"/>
    </source>
</evidence>
<gene>
    <name evidence="8" type="ORF">PBS001_LOCUS3150</name>
    <name evidence="7" type="ORF">PBS003_LOCUS6831</name>
</gene>
<dbReference type="PANTHER" id="PTHR47190">
    <property type="entry name" value="DEHYDROGENASE, PUTATIVE-RELATED"/>
    <property type="match status" value="1"/>
</dbReference>
<organism evidence="7 10">
    <name type="scientific">Peronospora belbahrii</name>
    <dbReference type="NCBI Taxonomy" id="622444"/>
    <lineage>
        <taxon>Eukaryota</taxon>
        <taxon>Sar</taxon>
        <taxon>Stramenopiles</taxon>
        <taxon>Oomycota</taxon>
        <taxon>Peronosporomycetes</taxon>
        <taxon>Peronosporales</taxon>
        <taxon>Peronosporaceae</taxon>
        <taxon>Peronospora</taxon>
    </lineage>
</organism>
<dbReference type="InterPro" id="IPR003609">
    <property type="entry name" value="Pan_app"/>
</dbReference>
<accession>A0AAU9LJJ1</accession>
<dbReference type="PIRSF" id="PIRSF000137">
    <property type="entry name" value="Alcohol_oxidase"/>
    <property type="match status" value="1"/>
</dbReference>
<feature type="chain" id="PRO_5043885693" description="Apple domain-containing protein" evidence="5">
    <location>
        <begin position="26"/>
        <end position="641"/>
    </location>
</feature>
<dbReference type="GO" id="GO:0005576">
    <property type="term" value="C:extracellular region"/>
    <property type="evidence" value="ECO:0007669"/>
    <property type="project" value="InterPro"/>
</dbReference>
<dbReference type="Gene3D" id="3.30.410.10">
    <property type="entry name" value="Cholesterol Oxidase, domain 2"/>
    <property type="match status" value="1"/>
</dbReference>
<dbReference type="Pfam" id="PF05199">
    <property type="entry name" value="GMC_oxred_C"/>
    <property type="match status" value="1"/>
</dbReference>
<feature type="signal peptide" evidence="5">
    <location>
        <begin position="1"/>
        <end position="25"/>
    </location>
</feature>
<dbReference type="PANTHER" id="PTHR47190:SF2">
    <property type="entry name" value="CELLOBIOSE DEHYDROGENASE (AFU_ORTHOLOGUE AFUA_2G17620)"/>
    <property type="match status" value="1"/>
</dbReference>
<comment type="cofactor">
    <cofactor evidence="4">
        <name>FAD</name>
        <dbReference type="ChEBI" id="CHEBI:57692"/>
    </cofactor>
</comment>
<dbReference type="Proteomes" id="UP001158986">
    <property type="component" value="Unassembled WGS sequence"/>
</dbReference>
<dbReference type="EMBL" id="CAKKTJ010000324">
    <property type="protein sequence ID" value="CAH0480206.1"/>
    <property type="molecule type" value="Genomic_DNA"/>
</dbReference>
<dbReference type="PROSITE" id="PS50948">
    <property type="entry name" value="PAN"/>
    <property type="match status" value="1"/>
</dbReference>
<dbReference type="InterPro" id="IPR000177">
    <property type="entry name" value="Apple"/>
</dbReference>
<dbReference type="SMART" id="SM00223">
    <property type="entry name" value="APPLE"/>
    <property type="match status" value="1"/>
</dbReference>
<evidence type="ECO:0000313" key="7">
    <source>
        <dbReference type="EMBL" id="CAH0480206.1"/>
    </source>
</evidence>
<evidence type="ECO:0000313" key="10">
    <source>
        <dbReference type="Proteomes" id="UP001160483"/>
    </source>
</evidence>
<evidence type="ECO:0000256" key="3">
    <source>
        <dbReference type="ARBA" id="ARBA00023157"/>
    </source>
</evidence>